<feature type="binding site" evidence="10">
    <location>
        <position position="244"/>
    </location>
    <ligand>
        <name>Mg(2+)</name>
        <dbReference type="ChEBI" id="CHEBI:18420"/>
    </ligand>
</feature>
<gene>
    <name evidence="12" type="ORF">PLBR_LOCUS9327</name>
</gene>
<evidence type="ECO:0000256" key="6">
    <source>
        <dbReference type="ARBA" id="ARBA00023134"/>
    </source>
</evidence>
<keyword evidence="4" id="KW-0863">Zinc-finger</keyword>
<dbReference type="SMART" id="SM00275">
    <property type="entry name" value="G_alpha"/>
    <property type="match status" value="1"/>
</dbReference>
<evidence type="ECO:0000259" key="11">
    <source>
        <dbReference type="PROSITE" id="PS50064"/>
    </source>
</evidence>
<comment type="subcellular location">
    <subcellularLocation>
        <location evidence="1">Nucleus</location>
    </subcellularLocation>
</comment>
<dbReference type="SUPFAM" id="SSF47895">
    <property type="entry name" value="Transducin (alpha subunit), insertion domain"/>
    <property type="match status" value="1"/>
</dbReference>
<dbReference type="GO" id="GO:0005525">
    <property type="term" value="F:GTP binding"/>
    <property type="evidence" value="ECO:0007669"/>
    <property type="project" value="UniProtKB-KW"/>
</dbReference>
<dbReference type="GO" id="GO:0008270">
    <property type="term" value="F:zinc ion binding"/>
    <property type="evidence" value="ECO:0007669"/>
    <property type="project" value="UniProtKB-KW"/>
</dbReference>
<evidence type="ECO:0000256" key="7">
    <source>
        <dbReference type="ARBA" id="ARBA00023224"/>
    </source>
</evidence>
<dbReference type="InterPro" id="IPR011025">
    <property type="entry name" value="GproteinA_insert"/>
</dbReference>
<dbReference type="GO" id="GO:0005737">
    <property type="term" value="C:cytoplasm"/>
    <property type="evidence" value="ECO:0007669"/>
    <property type="project" value="TreeGrafter"/>
</dbReference>
<dbReference type="InterPro" id="IPR027417">
    <property type="entry name" value="P-loop_NTPase"/>
</dbReference>
<dbReference type="GO" id="GO:0003677">
    <property type="term" value="F:DNA binding"/>
    <property type="evidence" value="ECO:0007669"/>
    <property type="project" value="InterPro"/>
</dbReference>
<dbReference type="Gene3D" id="3.30.1740.10">
    <property type="entry name" value="Zinc finger, PARP-type"/>
    <property type="match status" value="1"/>
</dbReference>
<dbReference type="SUPFAM" id="SSF52540">
    <property type="entry name" value="P-loop containing nucleoside triphosphate hydrolases"/>
    <property type="match status" value="1"/>
</dbReference>
<evidence type="ECO:0000313" key="12">
    <source>
        <dbReference type="EMBL" id="SPR02112.1"/>
    </source>
</evidence>
<feature type="binding site" evidence="9">
    <location>
        <begin position="406"/>
        <end position="410"/>
    </location>
    <ligand>
        <name>GTP</name>
        <dbReference type="ChEBI" id="CHEBI:37565"/>
    </ligand>
</feature>
<keyword evidence="7" id="KW-0807">Transducer</keyword>
<dbReference type="EMBL" id="OVEO01000020">
    <property type="protein sequence ID" value="SPR02112.1"/>
    <property type="molecule type" value="Genomic_DNA"/>
</dbReference>
<feature type="binding site" evidence="9">
    <location>
        <begin position="240"/>
        <end position="245"/>
    </location>
    <ligand>
        <name>GTP</name>
        <dbReference type="ChEBI" id="CHEBI:37565"/>
    </ligand>
</feature>
<evidence type="ECO:0000256" key="1">
    <source>
        <dbReference type="ARBA" id="ARBA00004123"/>
    </source>
</evidence>
<name>A0A3P3YPI6_PLABS</name>
<accession>A0A3P3YPI6</accession>
<dbReference type="PANTHER" id="PTHR10218">
    <property type="entry name" value="GTP-BINDING PROTEIN ALPHA SUBUNIT"/>
    <property type="match status" value="1"/>
</dbReference>
<keyword evidence="10" id="KW-0460">Magnesium</keyword>
<dbReference type="GO" id="GO:0007188">
    <property type="term" value="P:adenylate cyclase-modulating G protein-coupled receptor signaling pathway"/>
    <property type="evidence" value="ECO:0007669"/>
    <property type="project" value="TreeGrafter"/>
</dbReference>
<dbReference type="Pfam" id="PF00645">
    <property type="entry name" value="zf-PARP"/>
    <property type="match status" value="1"/>
</dbReference>
<dbReference type="PRINTS" id="PR00318">
    <property type="entry name" value="GPROTEINA"/>
</dbReference>
<dbReference type="Proteomes" id="UP000290189">
    <property type="component" value="Unassembled WGS sequence"/>
</dbReference>
<evidence type="ECO:0000256" key="8">
    <source>
        <dbReference type="ARBA" id="ARBA00023242"/>
    </source>
</evidence>
<dbReference type="PROSITE" id="PS51882">
    <property type="entry name" value="G_ALPHA"/>
    <property type="match status" value="1"/>
</dbReference>
<evidence type="ECO:0000256" key="10">
    <source>
        <dbReference type="PIRSR" id="PIRSR601019-2"/>
    </source>
</evidence>
<evidence type="ECO:0000256" key="4">
    <source>
        <dbReference type="ARBA" id="ARBA00022771"/>
    </source>
</evidence>
<feature type="binding site" evidence="9">
    <location>
        <begin position="346"/>
        <end position="347"/>
    </location>
    <ligand>
        <name>GTP</name>
        <dbReference type="ChEBI" id="CHEBI:37565"/>
    </ligand>
</feature>
<keyword evidence="12" id="KW-0496">Mitochondrion</keyword>
<sequence>MTTDEAVQTLGALSKADRHAAYKEYERRGQLFCVEYSTSGRATCRGCRRPIPKDDIRIRHIVCGRKCFQEKRTGAADACGRWHLQCFVGAQTTDAGRFKTTNASWEEVRRPDQLAGMGALSDSDQARVAAVLRGGDVVAADDHVVVSPRQRRSGKRKRHGNIGDVCRAPAYVNWISIRVLLGSIVGADSNTGCCAGGHRSTTAMGNLCTKTTVNAVDRELLEQQMSSLWDFKILVLGSGESGKSTVVKQIRLVHKGKVFSEEELARFREALLDNVVDCCKAFCTAVVRFGRQFDDDEDAATAKVFMEAEDTHLPLTPELGQKVLKLWRSKSVTEIMIMRDKFWILDSVDWYFANVERFIESDFVPTEEDCVMARVRTTGMVMTEFDQPNQESKHEWDKTIHWRVIDVGGQRNERKKWIHFFDDVKAILFVVNLAGYNMVLFEDDQQNRMMEELELFRQVVNNPVFATTPIFLFLNKKDLFEQKIRKVGLEKCFPDYKGDNSVMDAMTFVANKFRETMPSTKFQGEGENQTSTNDRFHVFMIASRLKMDVKFAFGELKRILIDMNAKSAIKATSKIAKRLDK</sequence>
<proteinExistence type="predicted"/>
<dbReference type="PANTHER" id="PTHR10218:SF193">
    <property type="entry name" value="GUANINE NUCLEOTIDE-BINDING PROTEIN ALPHA-8 SUBUNIT"/>
    <property type="match status" value="1"/>
</dbReference>
<dbReference type="GO" id="GO:0005634">
    <property type="term" value="C:nucleus"/>
    <property type="evidence" value="ECO:0007669"/>
    <property type="project" value="UniProtKB-SubCell"/>
</dbReference>
<dbReference type="Pfam" id="PF00503">
    <property type="entry name" value="G-alpha"/>
    <property type="match status" value="1"/>
</dbReference>
<dbReference type="GO" id="GO:0003924">
    <property type="term" value="F:GTPase activity"/>
    <property type="evidence" value="ECO:0007669"/>
    <property type="project" value="InterPro"/>
</dbReference>
<keyword evidence="8" id="KW-0539">Nucleus</keyword>
<protein>
    <recommendedName>
        <fullName evidence="11">PARP-type domain-containing protein</fullName>
    </recommendedName>
</protein>
<dbReference type="FunFam" id="3.40.50.300:FF:000720">
    <property type="entry name" value="Guanine nucleotide-binding protein G(k) subunit alpha"/>
    <property type="match status" value="1"/>
</dbReference>
<feature type="domain" description="PARP-type" evidence="11">
    <location>
        <begin position="32"/>
        <end position="136"/>
    </location>
</feature>
<keyword evidence="6 9" id="KW-0342">GTP-binding</keyword>
<dbReference type="GO" id="GO:0031683">
    <property type="term" value="F:G-protein beta/gamma-subunit complex binding"/>
    <property type="evidence" value="ECO:0007669"/>
    <property type="project" value="InterPro"/>
</dbReference>
<dbReference type="SUPFAM" id="SSF57716">
    <property type="entry name" value="Glucocorticoid receptor-like (DNA-binding domain)"/>
    <property type="match status" value="1"/>
</dbReference>
<dbReference type="CDD" id="cd00066">
    <property type="entry name" value="G-alpha"/>
    <property type="match status" value="1"/>
</dbReference>
<evidence type="ECO:0000256" key="2">
    <source>
        <dbReference type="ARBA" id="ARBA00022723"/>
    </source>
</evidence>
<dbReference type="Gene3D" id="3.40.50.300">
    <property type="entry name" value="P-loop containing nucleotide triphosphate hydrolases"/>
    <property type="match status" value="1"/>
</dbReference>
<dbReference type="InterPro" id="IPR001019">
    <property type="entry name" value="Gprotein_alpha_su"/>
</dbReference>
<dbReference type="GO" id="GO:0005834">
    <property type="term" value="C:heterotrimeric G-protein complex"/>
    <property type="evidence" value="ECO:0007669"/>
    <property type="project" value="TreeGrafter"/>
</dbReference>
<dbReference type="InterPro" id="IPR036957">
    <property type="entry name" value="Znf_PARP_sf"/>
</dbReference>
<reference evidence="12 13" key="1">
    <citation type="submission" date="2018-03" db="EMBL/GenBank/DDBJ databases">
        <authorList>
            <person name="Fogelqvist J."/>
        </authorList>
    </citation>
    <scope>NUCLEOTIDE SEQUENCE [LARGE SCALE GENOMIC DNA]</scope>
</reference>
<dbReference type="AlphaFoldDB" id="A0A3P3YPI6"/>
<evidence type="ECO:0000256" key="9">
    <source>
        <dbReference type="PIRSR" id="PIRSR601019-1"/>
    </source>
</evidence>
<organism evidence="12 13">
    <name type="scientific">Plasmodiophora brassicae</name>
    <name type="common">Clubroot disease agent</name>
    <dbReference type="NCBI Taxonomy" id="37360"/>
    <lineage>
        <taxon>Eukaryota</taxon>
        <taxon>Sar</taxon>
        <taxon>Rhizaria</taxon>
        <taxon>Endomyxa</taxon>
        <taxon>Phytomyxea</taxon>
        <taxon>Plasmodiophorida</taxon>
        <taxon>Plasmodiophoridae</taxon>
        <taxon>Plasmodiophora</taxon>
    </lineage>
</organism>
<keyword evidence="3 9" id="KW-0547">Nucleotide-binding</keyword>
<geneLocation type="mitochondrion" evidence="12"/>
<dbReference type="GO" id="GO:0001664">
    <property type="term" value="F:G protein-coupled receptor binding"/>
    <property type="evidence" value="ECO:0007669"/>
    <property type="project" value="TreeGrafter"/>
</dbReference>
<dbReference type="SMART" id="SM01336">
    <property type="entry name" value="zf-PARP"/>
    <property type="match status" value="1"/>
</dbReference>
<feature type="binding site" evidence="10">
    <location>
        <position position="377"/>
    </location>
    <ligand>
        <name>Mg(2+)</name>
        <dbReference type="ChEBI" id="CHEBI:18420"/>
    </ligand>
</feature>
<dbReference type="Gene3D" id="1.10.400.10">
    <property type="entry name" value="GI Alpha 1, domain 2-like"/>
    <property type="match status" value="1"/>
</dbReference>
<keyword evidence="2 10" id="KW-0479">Metal-binding</keyword>
<keyword evidence="5" id="KW-0862">Zinc</keyword>
<evidence type="ECO:0000256" key="3">
    <source>
        <dbReference type="ARBA" id="ARBA00022741"/>
    </source>
</evidence>
<evidence type="ECO:0000313" key="13">
    <source>
        <dbReference type="Proteomes" id="UP000290189"/>
    </source>
</evidence>
<dbReference type="InterPro" id="IPR001510">
    <property type="entry name" value="Znf_PARP"/>
</dbReference>
<evidence type="ECO:0000256" key="5">
    <source>
        <dbReference type="ARBA" id="ARBA00022833"/>
    </source>
</evidence>
<dbReference type="PROSITE" id="PS50064">
    <property type="entry name" value="ZF_PARP_2"/>
    <property type="match status" value="1"/>
</dbReference>
<feature type="binding site" evidence="9">
    <location>
        <begin position="475"/>
        <end position="478"/>
    </location>
    <ligand>
        <name>GTP</name>
        <dbReference type="ChEBI" id="CHEBI:37565"/>
    </ligand>
</feature>